<dbReference type="EMBL" id="CP002961">
    <property type="protein sequence ID" value="AFK03805.1"/>
    <property type="molecule type" value="Genomic_DNA"/>
</dbReference>
<dbReference type="InterPro" id="IPR020103">
    <property type="entry name" value="PsdUridine_synth_cat_dom_sf"/>
</dbReference>
<evidence type="ECO:0000256" key="4">
    <source>
        <dbReference type="RuleBase" id="RU362028"/>
    </source>
</evidence>
<dbReference type="SUPFAM" id="SSF55174">
    <property type="entry name" value="Alpha-L RNA-binding motif"/>
    <property type="match status" value="1"/>
</dbReference>
<dbReference type="Gene3D" id="3.30.2350.10">
    <property type="entry name" value="Pseudouridine synthase"/>
    <property type="match status" value="1"/>
</dbReference>
<accession>A0ABM5N2W8</accession>
<sequence>MLKQDKRQNNKPSKSDSTQFKVEVESELLVFLLEKIKNRSRNDIKVLLREKQIFVDGQAISQFNHPLKPQQKVEVKWRKMPEEQRYRALNIVFEDEYLIVIEKQAGILSIATEKQKDNTAYSILSSHVKKQDPRNRIFVVHRLDRETSGLMMFAKSEKIQKLLQESWNDSIEERTYLAVVEGKVEKQEDTIVSYLVESKALIMYSTKNTEVGQKAITHYEVLKSNKNYSLLKVNLETGRKNQIRVHAKDIGHPVVGDEKYGAKSNPLRRLGLHAWVLAFKHPITKKDVRFETEMPTKFTGLFN</sequence>
<dbReference type="CDD" id="cd00165">
    <property type="entry name" value="S4"/>
    <property type="match status" value="1"/>
</dbReference>
<dbReference type="Gene3D" id="3.10.290.10">
    <property type="entry name" value="RNA-binding S4 domain"/>
    <property type="match status" value="1"/>
</dbReference>
<dbReference type="InterPro" id="IPR006225">
    <property type="entry name" value="PsdUridine_synth_RluC/D"/>
</dbReference>
<evidence type="ECO:0000313" key="6">
    <source>
        <dbReference type="EMBL" id="AFK03805.1"/>
    </source>
</evidence>
<evidence type="ECO:0000256" key="2">
    <source>
        <dbReference type="ARBA" id="ARBA00023235"/>
    </source>
</evidence>
<dbReference type="SUPFAM" id="SSF55120">
    <property type="entry name" value="Pseudouridine synthase"/>
    <property type="match status" value="1"/>
</dbReference>
<dbReference type="InterPro" id="IPR006145">
    <property type="entry name" value="PsdUridine_synth_RsuA/RluA"/>
</dbReference>
<dbReference type="CDD" id="cd02869">
    <property type="entry name" value="PseudoU_synth_RluA_like"/>
    <property type="match status" value="1"/>
</dbReference>
<evidence type="ECO:0000256" key="1">
    <source>
        <dbReference type="ARBA" id="ARBA00010876"/>
    </source>
</evidence>
<comment type="catalytic activity">
    <reaction evidence="4">
        <text>a uridine in RNA = a pseudouridine in RNA</text>
        <dbReference type="Rhea" id="RHEA:48348"/>
        <dbReference type="Rhea" id="RHEA-COMP:12068"/>
        <dbReference type="Rhea" id="RHEA-COMP:12069"/>
        <dbReference type="ChEBI" id="CHEBI:65314"/>
        <dbReference type="ChEBI" id="CHEBI:65315"/>
    </reaction>
</comment>
<dbReference type="InterPro" id="IPR036986">
    <property type="entry name" value="S4_RNA-bd_sf"/>
</dbReference>
<evidence type="ECO:0000313" key="7">
    <source>
        <dbReference type="Proteomes" id="UP000002875"/>
    </source>
</evidence>
<keyword evidence="2 4" id="KW-0413">Isomerase</keyword>
<name>A0ABM5N2W8_EMTOG</name>
<evidence type="ECO:0000259" key="5">
    <source>
        <dbReference type="Pfam" id="PF00849"/>
    </source>
</evidence>
<dbReference type="EC" id="5.4.99.-" evidence="4"/>
<evidence type="ECO:0000256" key="3">
    <source>
        <dbReference type="PROSITE-ProRule" id="PRU00182"/>
    </source>
</evidence>
<dbReference type="NCBIfam" id="TIGR00005">
    <property type="entry name" value="rluA_subfam"/>
    <property type="match status" value="1"/>
</dbReference>
<keyword evidence="3" id="KW-0694">RNA-binding</keyword>
<dbReference type="InterPro" id="IPR006224">
    <property type="entry name" value="PsdUridine_synth_RluA-like_CS"/>
</dbReference>
<protein>
    <recommendedName>
        <fullName evidence="4">Pseudouridine synthase</fullName>
        <ecNumber evidence="4">5.4.99.-</ecNumber>
    </recommendedName>
</protein>
<proteinExistence type="inferred from homology"/>
<gene>
    <name evidence="6" type="ordered locus">Emtol_2669</name>
</gene>
<comment type="similarity">
    <text evidence="1 4">Belongs to the pseudouridine synthase RluA family.</text>
</comment>
<dbReference type="RefSeq" id="WP_015029501.1">
    <property type="nucleotide sequence ID" value="NC_018748.1"/>
</dbReference>
<keyword evidence="7" id="KW-1185">Reference proteome</keyword>
<dbReference type="Proteomes" id="UP000002875">
    <property type="component" value="Chromosome"/>
</dbReference>
<dbReference type="PANTHER" id="PTHR21600:SF44">
    <property type="entry name" value="RIBOSOMAL LARGE SUBUNIT PSEUDOURIDINE SYNTHASE D"/>
    <property type="match status" value="1"/>
</dbReference>
<reference evidence="6 7" key="1">
    <citation type="submission" date="2011-07" db="EMBL/GenBank/DDBJ databases">
        <title>The complete genome of chromosome of Emticicia oligotrophica DSM 17448.</title>
        <authorList>
            <consortium name="US DOE Joint Genome Institute (JGI-PGF)"/>
            <person name="Lucas S."/>
            <person name="Han J."/>
            <person name="Lapidus A."/>
            <person name="Bruce D."/>
            <person name="Goodwin L."/>
            <person name="Pitluck S."/>
            <person name="Peters L."/>
            <person name="Kyrpides N."/>
            <person name="Mavromatis K."/>
            <person name="Ivanova N."/>
            <person name="Ovchinnikova G."/>
            <person name="Teshima H."/>
            <person name="Detter J.C."/>
            <person name="Tapia R."/>
            <person name="Han C."/>
            <person name="Land M."/>
            <person name="Hauser L."/>
            <person name="Markowitz V."/>
            <person name="Cheng J.-F."/>
            <person name="Hugenholtz P."/>
            <person name="Woyke T."/>
            <person name="Wu D."/>
            <person name="Tindall B."/>
            <person name="Pomrenke H."/>
            <person name="Brambilla E."/>
            <person name="Klenk H.-P."/>
            <person name="Eisen J.A."/>
        </authorList>
    </citation>
    <scope>NUCLEOTIDE SEQUENCE [LARGE SCALE GENOMIC DNA]</scope>
    <source>
        <strain evidence="6 7">DSM 17448</strain>
    </source>
</reference>
<dbReference type="PROSITE" id="PS01129">
    <property type="entry name" value="PSI_RLU"/>
    <property type="match status" value="1"/>
</dbReference>
<dbReference type="InterPro" id="IPR050188">
    <property type="entry name" value="RluA_PseudoU_synthase"/>
</dbReference>
<feature type="domain" description="Pseudouridine synthase RsuA/RluA-like" evidence="5">
    <location>
        <begin position="97"/>
        <end position="247"/>
    </location>
</feature>
<dbReference type="PROSITE" id="PS50889">
    <property type="entry name" value="S4"/>
    <property type="match status" value="1"/>
</dbReference>
<dbReference type="PANTHER" id="PTHR21600">
    <property type="entry name" value="MITOCHONDRIAL RNA PSEUDOURIDINE SYNTHASE"/>
    <property type="match status" value="1"/>
</dbReference>
<dbReference type="Pfam" id="PF00849">
    <property type="entry name" value="PseudoU_synth_2"/>
    <property type="match status" value="1"/>
</dbReference>
<organism evidence="6 7">
    <name type="scientific">Emticicia oligotrophica (strain DSM 17448 / CIP 109782 / MTCC 6937 / GPTSA100-15)</name>
    <dbReference type="NCBI Taxonomy" id="929562"/>
    <lineage>
        <taxon>Bacteria</taxon>
        <taxon>Pseudomonadati</taxon>
        <taxon>Bacteroidota</taxon>
        <taxon>Cytophagia</taxon>
        <taxon>Cytophagales</taxon>
        <taxon>Leadbetterellaceae</taxon>
        <taxon>Emticicia</taxon>
    </lineage>
</organism>
<comment type="function">
    <text evidence="4">Responsible for synthesis of pseudouridine from uracil.</text>
</comment>